<dbReference type="AlphaFoldDB" id="A0AAD5H6Z1"/>
<sequence length="62" mass="7206">MRSTHSNTQTKSLNKPPTNGTQGFKHSIRFCALAYHQKERSFKHSDKSQNYHKKNHTLCCES</sequence>
<dbReference type="Proteomes" id="UP001206595">
    <property type="component" value="Unassembled WGS sequence"/>
</dbReference>
<keyword evidence="3" id="KW-1185">Reference proteome</keyword>
<feature type="compositionally biased region" description="Basic and acidic residues" evidence="1">
    <location>
        <begin position="40"/>
        <end position="49"/>
    </location>
</feature>
<name>A0AAD5H6Z1_UMBRA</name>
<comment type="caution">
    <text evidence="2">The sequence shown here is derived from an EMBL/GenBank/DDBJ whole genome shotgun (WGS) entry which is preliminary data.</text>
</comment>
<proteinExistence type="predicted"/>
<accession>A0AAD5H6Z1</accession>
<dbReference type="RefSeq" id="XP_051439971.1">
    <property type="nucleotide sequence ID" value="XM_051592732.1"/>
</dbReference>
<evidence type="ECO:0000256" key="1">
    <source>
        <dbReference type="SAM" id="MobiDB-lite"/>
    </source>
</evidence>
<feature type="region of interest" description="Disordered" evidence="1">
    <location>
        <begin position="40"/>
        <end position="62"/>
    </location>
</feature>
<dbReference type="EMBL" id="MU621019">
    <property type="protein sequence ID" value="KAI8574965.1"/>
    <property type="molecule type" value="Genomic_DNA"/>
</dbReference>
<feature type="region of interest" description="Disordered" evidence="1">
    <location>
        <begin position="1"/>
        <end position="24"/>
    </location>
</feature>
<reference evidence="2" key="2">
    <citation type="journal article" date="2022" name="Proc. Natl. Acad. Sci. U.S.A.">
        <title>Diploid-dominant life cycles characterize the early evolution of Fungi.</title>
        <authorList>
            <person name="Amses K.R."/>
            <person name="Simmons D.R."/>
            <person name="Longcore J.E."/>
            <person name="Mondo S.J."/>
            <person name="Seto K."/>
            <person name="Jeronimo G.H."/>
            <person name="Bonds A.E."/>
            <person name="Quandt C.A."/>
            <person name="Davis W.J."/>
            <person name="Chang Y."/>
            <person name="Federici B.A."/>
            <person name="Kuo A."/>
            <person name="LaButti K."/>
            <person name="Pangilinan J."/>
            <person name="Andreopoulos W."/>
            <person name="Tritt A."/>
            <person name="Riley R."/>
            <person name="Hundley H."/>
            <person name="Johnson J."/>
            <person name="Lipzen A."/>
            <person name="Barry K."/>
            <person name="Lang B.F."/>
            <person name="Cuomo C.A."/>
            <person name="Buchler N.E."/>
            <person name="Grigoriev I.V."/>
            <person name="Spatafora J.W."/>
            <person name="Stajich J.E."/>
            <person name="James T.Y."/>
        </authorList>
    </citation>
    <scope>NUCLEOTIDE SEQUENCE</scope>
    <source>
        <strain evidence="2">AG</strain>
    </source>
</reference>
<evidence type="ECO:0000313" key="2">
    <source>
        <dbReference type="EMBL" id="KAI8574965.1"/>
    </source>
</evidence>
<protein>
    <submittedName>
        <fullName evidence="2">Uncharacterized protein</fullName>
    </submittedName>
</protein>
<organism evidence="2 3">
    <name type="scientific">Umbelopsis ramanniana AG</name>
    <dbReference type="NCBI Taxonomy" id="1314678"/>
    <lineage>
        <taxon>Eukaryota</taxon>
        <taxon>Fungi</taxon>
        <taxon>Fungi incertae sedis</taxon>
        <taxon>Mucoromycota</taxon>
        <taxon>Mucoromycotina</taxon>
        <taxon>Umbelopsidomycetes</taxon>
        <taxon>Umbelopsidales</taxon>
        <taxon>Umbelopsidaceae</taxon>
        <taxon>Umbelopsis</taxon>
    </lineage>
</organism>
<evidence type="ECO:0000313" key="3">
    <source>
        <dbReference type="Proteomes" id="UP001206595"/>
    </source>
</evidence>
<dbReference type="GeneID" id="75918074"/>
<gene>
    <name evidence="2" type="ORF">K450DRAFT_263968</name>
</gene>
<reference evidence="2" key="1">
    <citation type="submission" date="2021-06" db="EMBL/GenBank/DDBJ databases">
        <authorList>
            <consortium name="DOE Joint Genome Institute"/>
            <person name="Mondo S.J."/>
            <person name="Amses K.R."/>
            <person name="Simmons D.R."/>
            <person name="Longcore J.E."/>
            <person name="Seto K."/>
            <person name="Alves G.H."/>
            <person name="Bonds A.E."/>
            <person name="Quandt C.A."/>
            <person name="Davis W.J."/>
            <person name="Chang Y."/>
            <person name="Letcher P.M."/>
            <person name="Powell M.J."/>
            <person name="Kuo A."/>
            <person name="Labutti K."/>
            <person name="Pangilinan J."/>
            <person name="Andreopoulos W."/>
            <person name="Tritt A."/>
            <person name="Riley R."/>
            <person name="Hundley H."/>
            <person name="Johnson J."/>
            <person name="Lipzen A."/>
            <person name="Barry K."/>
            <person name="Berbee M.L."/>
            <person name="Buchler N.E."/>
            <person name="Grigoriev I.V."/>
            <person name="Spatafora J.W."/>
            <person name="Stajich J.E."/>
            <person name="James T.Y."/>
        </authorList>
    </citation>
    <scope>NUCLEOTIDE SEQUENCE</scope>
    <source>
        <strain evidence="2">AG</strain>
    </source>
</reference>